<dbReference type="Proteomes" id="UP000324222">
    <property type="component" value="Unassembled WGS sequence"/>
</dbReference>
<keyword evidence="2" id="KW-1185">Reference proteome</keyword>
<organism evidence="1 2">
    <name type="scientific">Portunus trituberculatus</name>
    <name type="common">Swimming crab</name>
    <name type="synonym">Neptunus trituberculatus</name>
    <dbReference type="NCBI Taxonomy" id="210409"/>
    <lineage>
        <taxon>Eukaryota</taxon>
        <taxon>Metazoa</taxon>
        <taxon>Ecdysozoa</taxon>
        <taxon>Arthropoda</taxon>
        <taxon>Crustacea</taxon>
        <taxon>Multicrustacea</taxon>
        <taxon>Malacostraca</taxon>
        <taxon>Eumalacostraca</taxon>
        <taxon>Eucarida</taxon>
        <taxon>Decapoda</taxon>
        <taxon>Pleocyemata</taxon>
        <taxon>Brachyura</taxon>
        <taxon>Eubrachyura</taxon>
        <taxon>Portunoidea</taxon>
        <taxon>Portunidae</taxon>
        <taxon>Portuninae</taxon>
        <taxon>Portunus</taxon>
    </lineage>
</organism>
<comment type="caution">
    <text evidence="1">The sequence shown here is derived from an EMBL/GenBank/DDBJ whole genome shotgun (WGS) entry which is preliminary data.</text>
</comment>
<sequence>MVDTASTRRSPTLVHVNEWTFIQNTDKVVVVVGQQRVCTVEVYWLYSYLNQLPRATQKVSYGRVSLPLLLAHRSHVGLQTLGVGPLVEGGTQAS</sequence>
<evidence type="ECO:0000313" key="1">
    <source>
        <dbReference type="EMBL" id="MPC40945.1"/>
    </source>
</evidence>
<protein>
    <submittedName>
        <fullName evidence="1">Uncharacterized protein</fullName>
    </submittedName>
</protein>
<gene>
    <name evidence="1" type="ORF">E2C01_034522</name>
</gene>
<reference evidence="1 2" key="1">
    <citation type="submission" date="2019-05" db="EMBL/GenBank/DDBJ databases">
        <title>Another draft genome of Portunus trituberculatus and its Hox gene families provides insights of decapod evolution.</title>
        <authorList>
            <person name="Jeong J.-H."/>
            <person name="Song I."/>
            <person name="Kim S."/>
            <person name="Choi T."/>
            <person name="Kim D."/>
            <person name="Ryu S."/>
            <person name="Kim W."/>
        </authorList>
    </citation>
    <scope>NUCLEOTIDE SEQUENCE [LARGE SCALE GENOMIC DNA]</scope>
    <source>
        <tissue evidence="1">Muscle</tissue>
    </source>
</reference>
<evidence type="ECO:0000313" key="2">
    <source>
        <dbReference type="Proteomes" id="UP000324222"/>
    </source>
</evidence>
<proteinExistence type="predicted"/>
<dbReference type="EMBL" id="VSRR010004869">
    <property type="protein sequence ID" value="MPC40945.1"/>
    <property type="molecule type" value="Genomic_DNA"/>
</dbReference>
<accession>A0A5B7F5V6</accession>
<dbReference type="AlphaFoldDB" id="A0A5B7F5V6"/>
<name>A0A5B7F5V6_PORTR</name>